<dbReference type="SUPFAM" id="SSF48256">
    <property type="entry name" value="Citrate synthase"/>
    <property type="match status" value="1"/>
</dbReference>
<reference evidence="3 4" key="1">
    <citation type="submission" date="2018-11" db="EMBL/GenBank/DDBJ databases">
        <title>Whole genome sequence of Streptomyces paromomycinus NBRC 15454(T).</title>
        <authorList>
            <person name="Komaki H."/>
            <person name="Tamura T."/>
        </authorList>
    </citation>
    <scope>NUCLEOTIDE SEQUENCE [LARGE SCALE GENOMIC DNA]</scope>
    <source>
        <strain evidence="3 4">NBRC 15454</strain>
    </source>
</reference>
<dbReference type="PANTHER" id="PTHR11739:SF4">
    <property type="entry name" value="CITRATE SYNTHASE, PEROXISOMAL"/>
    <property type="match status" value="1"/>
</dbReference>
<proteinExistence type="inferred from homology"/>
<keyword evidence="4" id="KW-1185">Reference proteome</keyword>
<dbReference type="Pfam" id="PF00285">
    <property type="entry name" value="Citrate_synt"/>
    <property type="match status" value="1"/>
</dbReference>
<protein>
    <submittedName>
        <fullName evidence="3">Citrate synthase</fullName>
    </submittedName>
</protein>
<organism evidence="3 4">
    <name type="scientific">Streptomyces paromomycinus</name>
    <name type="common">Streptomyces rimosus subsp. paromomycinus</name>
    <dbReference type="NCBI Taxonomy" id="92743"/>
    <lineage>
        <taxon>Bacteria</taxon>
        <taxon>Bacillati</taxon>
        <taxon>Actinomycetota</taxon>
        <taxon>Actinomycetes</taxon>
        <taxon>Kitasatosporales</taxon>
        <taxon>Streptomycetaceae</taxon>
        <taxon>Streptomyces</taxon>
    </lineage>
</organism>
<sequence>MCFGRVPEPEVVRCFESSLILYAEDSFNASTFTARVVTSTLSDLYSAVTAAIGALKGPLHGGANEAALRRKGIHANEPGLPGGTGLPPDGLRHPRLHADLREEPGGGRSVTVVSADVDTSRRRTVIVWPAARAGLRPHLVALGRRGTELSRLGPEDVLDSRTRALLRDGLRENGQAVAHPSRYSSRAMIDRWTSVAPS</sequence>
<dbReference type="Proteomes" id="UP000286746">
    <property type="component" value="Unassembled WGS sequence"/>
</dbReference>
<keyword evidence="2" id="KW-0808">Transferase</keyword>
<dbReference type="InterPro" id="IPR016142">
    <property type="entry name" value="Citrate_synth-like_lrg_a-sub"/>
</dbReference>
<dbReference type="InterPro" id="IPR002020">
    <property type="entry name" value="Citrate_synthase"/>
</dbReference>
<comment type="similarity">
    <text evidence="1">Belongs to the citrate synthase family.</text>
</comment>
<evidence type="ECO:0000313" key="4">
    <source>
        <dbReference type="Proteomes" id="UP000286746"/>
    </source>
</evidence>
<dbReference type="GO" id="GO:0005829">
    <property type="term" value="C:cytosol"/>
    <property type="evidence" value="ECO:0007669"/>
    <property type="project" value="TreeGrafter"/>
</dbReference>
<dbReference type="GO" id="GO:0005975">
    <property type="term" value="P:carbohydrate metabolic process"/>
    <property type="evidence" value="ECO:0007669"/>
    <property type="project" value="TreeGrafter"/>
</dbReference>
<gene>
    <name evidence="3" type="primary">gltA1</name>
    <name evidence="3" type="ORF">GKJPGBOP_01938</name>
</gene>
<evidence type="ECO:0000313" key="3">
    <source>
        <dbReference type="EMBL" id="GCD42279.1"/>
    </source>
</evidence>
<comment type="caution">
    <text evidence="3">The sequence shown here is derived from an EMBL/GenBank/DDBJ whole genome shotgun (WGS) entry which is preliminary data.</text>
</comment>
<dbReference type="PRINTS" id="PR00143">
    <property type="entry name" value="CITRTSNTHASE"/>
</dbReference>
<dbReference type="EMBL" id="BHZD01000001">
    <property type="protein sequence ID" value="GCD42279.1"/>
    <property type="molecule type" value="Genomic_DNA"/>
</dbReference>
<dbReference type="PANTHER" id="PTHR11739">
    <property type="entry name" value="CITRATE SYNTHASE"/>
    <property type="match status" value="1"/>
</dbReference>
<evidence type="ECO:0000256" key="1">
    <source>
        <dbReference type="ARBA" id="ARBA00010566"/>
    </source>
</evidence>
<name>A0A401VYX9_STREY</name>
<dbReference type="InterPro" id="IPR036969">
    <property type="entry name" value="Citrate_synthase_sf"/>
</dbReference>
<dbReference type="Gene3D" id="1.10.580.10">
    <property type="entry name" value="Citrate Synthase, domain 1"/>
    <property type="match status" value="1"/>
</dbReference>
<accession>A0A401VYX9</accession>
<dbReference type="GO" id="GO:0006099">
    <property type="term" value="P:tricarboxylic acid cycle"/>
    <property type="evidence" value="ECO:0007669"/>
    <property type="project" value="TreeGrafter"/>
</dbReference>
<evidence type="ECO:0000256" key="2">
    <source>
        <dbReference type="ARBA" id="ARBA00022679"/>
    </source>
</evidence>
<dbReference type="AlphaFoldDB" id="A0A401VYX9"/>
<dbReference type="GO" id="GO:0046912">
    <property type="term" value="F:acyltransferase activity, acyl groups converted into alkyl on transfer"/>
    <property type="evidence" value="ECO:0007669"/>
    <property type="project" value="InterPro"/>
</dbReference>